<dbReference type="GO" id="GO:0042174">
    <property type="term" value="P:negative regulation of sporulation resulting in formation of a cellular spore"/>
    <property type="evidence" value="ECO:0007669"/>
    <property type="project" value="InterPro"/>
</dbReference>
<evidence type="ECO:0000313" key="11">
    <source>
        <dbReference type="Proteomes" id="UP000260717"/>
    </source>
</evidence>
<dbReference type="EMBL" id="QSTI01000002">
    <property type="protein sequence ID" value="RGM52145.1"/>
    <property type="molecule type" value="Genomic_DNA"/>
</dbReference>
<dbReference type="EC" id="2.7.11.1" evidence="8"/>
<dbReference type="RefSeq" id="WP_117714324.1">
    <property type="nucleotide sequence ID" value="NZ_JAQDCR010000003.1"/>
</dbReference>
<dbReference type="GO" id="GO:0016989">
    <property type="term" value="F:sigma factor antagonist activity"/>
    <property type="evidence" value="ECO:0007669"/>
    <property type="project" value="InterPro"/>
</dbReference>
<gene>
    <name evidence="8" type="primary">spoIIAB</name>
    <name evidence="10" type="ORF">DW967_02555</name>
    <name evidence="9" type="ORF">DWW89_02695</name>
    <name evidence="8" type="ORF">DXC13_02045</name>
</gene>
<accession>A0A3E4XCF0</accession>
<protein>
    <submittedName>
        <fullName evidence="8">Anti-sigma F factor</fullName>
        <ecNumber evidence="8">2.7.11.1</ecNumber>
    </submittedName>
</protein>
<organism evidence="8 11">
    <name type="scientific">Agathobacter rectalis</name>
    <dbReference type="NCBI Taxonomy" id="39491"/>
    <lineage>
        <taxon>Bacteria</taxon>
        <taxon>Bacillati</taxon>
        <taxon>Bacillota</taxon>
        <taxon>Clostridia</taxon>
        <taxon>Lachnospirales</taxon>
        <taxon>Lachnospiraceae</taxon>
        <taxon>Agathobacter</taxon>
    </lineage>
</organism>
<dbReference type="SUPFAM" id="SSF55874">
    <property type="entry name" value="ATPase domain of HSP90 chaperone/DNA topoisomerase II/histidine kinase"/>
    <property type="match status" value="1"/>
</dbReference>
<evidence type="ECO:0000313" key="13">
    <source>
        <dbReference type="Proteomes" id="UP000283765"/>
    </source>
</evidence>
<dbReference type="EMBL" id="QRXR01000003">
    <property type="protein sequence ID" value="RGU27793.1"/>
    <property type="molecule type" value="Genomic_DNA"/>
</dbReference>
<evidence type="ECO:0000259" key="7">
    <source>
        <dbReference type="Pfam" id="PF13581"/>
    </source>
</evidence>
<dbReference type="InterPro" id="IPR010194">
    <property type="entry name" value="Anti-sigma_F"/>
</dbReference>
<evidence type="ECO:0000256" key="5">
    <source>
        <dbReference type="ARBA" id="ARBA00022840"/>
    </source>
</evidence>
<dbReference type="InterPro" id="IPR003594">
    <property type="entry name" value="HATPase_dom"/>
</dbReference>
<evidence type="ECO:0000256" key="4">
    <source>
        <dbReference type="ARBA" id="ARBA00022777"/>
    </source>
</evidence>
<dbReference type="Proteomes" id="UP000283765">
    <property type="component" value="Unassembled WGS sequence"/>
</dbReference>
<dbReference type="GO" id="GO:0030435">
    <property type="term" value="P:sporulation resulting in formation of a cellular spore"/>
    <property type="evidence" value="ECO:0007669"/>
    <property type="project" value="UniProtKB-KW"/>
</dbReference>
<evidence type="ECO:0000313" key="9">
    <source>
        <dbReference type="EMBL" id="RGU27793.1"/>
    </source>
</evidence>
<dbReference type="NCBIfam" id="TIGR01925">
    <property type="entry name" value="spIIAB"/>
    <property type="match status" value="1"/>
</dbReference>
<evidence type="ECO:0000256" key="2">
    <source>
        <dbReference type="ARBA" id="ARBA00022679"/>
    </source>
</evidence>
<evidence type="ECO:0000256" key="1">
    <source>
        <dbReference type="ARBA" id="ARBA00022527"/>
    </source>
</evidence>
<dbReference type="GO" id="GO:0005524">
    <property type="term" value="F:ATP binding"/>
    <property type="evidence" value="ECO:0007669"/>
    <property type="project" value="UniProtKB-KW"/>
</dbReference>
<keyword evidence="6" id="KW-0749">Sporulation</keyword>
<dbReference type="PANTHER" id="PTHR35526">
    <property type="entry name" value="ANTI-SIGMA-F FACTOR RSBW-RELATED"/>
    <property type="match status" value="1"/>
</dbReference>
<proteinExistence type="predicted"/>
<dbReference type="Proteomes" id="UP000283721">
    <property type="component" value="Unassembled WGS sequence"/>
</dbReference>
<sequence>MNAAKTNHISLSFDANSENEAFARMTAAMFMAQLNPTLDDVEDVKTAVSEAVTNAIIHGYEIGDDNISSGQADHQAAEEKSCPQVHMNCSYIGRELYIEISDSGVGIQDVAKAMEPLYTSKPQLDRSGMGFSFMEAFMDALTVTSEPGHGTTVKMKKVL</sequence>
<dbReference type="AlphaFoldDB" id="A0A3E4XCF0"/>
<keyword evidence="4" id="KW-0418">Kinase</keyword>
<evidence type="ECO:0000313" key="12">
    <source>
        <dbReference type="Proteomes" id="UP000283721"/>
    </source>
</evidence>
<evidence type="ECO:0000256" key="3">
    <source>
        <dbReference type="ARBA" id="ARBA00022741"/>
    </source>
</evidence>
<dbReference type="EMBL" id="QSES01000003">
    <property type="protein sequence ID" value="RGZ95214.1"/>
    <property type="molecule type" value="Genomic_DNA"/>
</dbReference>
<evidence type="ECO:0000256" key="6">
    <source>
        <dbReference type="ARBA" id="ARBA00022969"/>
    </source>
</evidence>
<comment type="caution">
    <text evidence="8">The sequence shown here is derived from an EMBL/GenBank/DDBJ whole genome shotgun (WGS) entry which is preliminary data.</text>
</comment>
<name>A0A3E4XCF0_9FIRM</name>
<keyword evidence="2 8" id="KW-0808">Transferase</keyword>
<dbReference type="PANTHER" id="PTHR35526:SF3">
    <property type="entry name" value="ANTI-SIGMA-F FACTOR RSBW"/>
    <property type="match status" value="1"/>
</dbReference>
<keyword evidence="5" id="KW-0067">ATP-binding</keyword>
<feature type="domain" description="Histidine kinase/HSP90-like ATPase" evidence="7">
    <location>
        <begin position="15"/>
        <end position="157"/>
    </location>
</feature>
<evidence type="ECO:0000313" key="10">
    <source>
        <dbReference type="EMBL" id="RGZ95214.1"/>
    </source>
</evidence>
<dbReference type="GO" id="GO:0004674">
    <property type="term" value="F:protein serine/threonine kinase activity"/>
    <property type="evidence" value="ECO:0007669"/>
    <property type="project" value="UniProtKB-KW"/>
</dbReference>
<dbReference type="Pfam" id="PF13581">
    <property type="entry name" value="HATPase_c_2"/>
    <property type="match status" value="1"/>
</dbReference>
<reference evidence="11 12" key="1">
    <citation type="submission" date="2018-08" db="EMBL/GenBank/DDBJ databases">
        <title>A genome reference for cultivated species of the human gut microbiota.</title>
        <authorList>
            <person name="Zou Y."/>
            <person name="Xue W."/>
            <person name="Luo G."/>
        </authorList>
    </citation>
    <scope>NUCLEOTIDE SEQUENCE [LARGE SCALE GENOMIC DNA]</scope>
    <source>
        <strain evidence="9 13">AF17-27</strain>
        <strain evidence="10 12">AM47-6BH</strain>
        <strain evidence="8 11">OM08-12AT</strain>
    </source>
</reference>
<dbReference type="Gene3D" id="3.30.565.10">
    <property type="entry name" value="Histidine kinase-like ATPase, C-terminal domain"/>
    <property type="match status" value="1"/>
</dbReference>
<dbReference type="InterPro" id="IPR036890">
    <property type="entry name" value="HATPase_C_sf"/>
</dbReference>
<evidence type="ECO:0000313" key="8">
    <source>
        <dbReference type="EMBL" id="RGM52145.1"/>
    </source>
</evidence>
<keyword evidence="3" id="KW-0547">Nucleotide-binding</keyword>
<keyword evidence="1" id="KW-0723">Serine/threonine-protein kinase</keyword>
<dbReference type="InterPro" id="IPR050267">
    <property type="entry name" value="Anti-sigma-factor_SerPK"/>
</dbReference>
<dbReference type="Proteomes" id="UP000260717">
    <property type="component" value="Unassembled WGS sequence"/>
</dbReference>